<accession>A0A0P7WWH2</accession>
<gene>
    <name evidence="1" type="ORF">Ga0058931_2099</name>
    <name evidence="2" type="ORF">HLUCCA05_02870</name>
</gene>
<evidence type="ECO:0000313" key="4">
    <source>
        <dbReference type="Proteomes" id="UP000182045"/>
    </source>
</evidence>
<dbReference type="STRING" id="1666912.Ga0058931_2099"/>
<evidence type="ECO:0000313" key="2">
    <source>
        <dbReference type="EMBL" id="KPP95621.1"/>
    </source>
</evidence>
<evidence type="ECO:0000313" key="3">
    <source>
        <dbReference type="Proteomes" id="UP000050413"/>
    </source>
</evidence>
<dbReference type="PROSITE" id="PS51257">
    <property type="entry name" value="PROKAR_LIPOPROTEIN"/>
    <property type="match status" value="1"/>
</dbReference>
<dbReference type="Proteomes" id="UP000050413">
    <property type="component" value="Unassembled WGS sequence"/>
</dbReference>
<dbReference type="GO" id="GO:0016787">
    <property type="term" value="F:hydrolase activity"/>
    <property type="evidence" value="ECO:0007669"/>
    <property type="project" value="UniProtKB-KW"/>
</dbReference>
<dbReference type="OrthoDB" id="9798884at2"/>
<reference evidence="2 3" key="1">
    <citation type="submission" date="2015-09" db="EMBL/GenBank/DDBJ databases">
        <title>Identification and resolution of microdiversity through metagenomic sequencing of parallel consortia.</title>
        <authorList>
            <person name="Nelson W.C."/>
            <person name="Romine M.F."/>
            <person name="Lindemann S.R."/>
        </authorList>
    </citation>
    <scope>NUCLEOTIDE SEQUENCE [LARGE SCALE GENOMIC DNA]</scope>
    <source>
        <strain evidence="2">HL-91</strain>
    </source>
</reference>
<name>A0A0P7WWH2_9RHOB</name>
<dbReference type="Gene3D" id="3.40.50.1820">
    <property type="entry name" value="alpha/beta hydrolase"/>
    <property type="match status" value="1"/>
</dbReference>
<dbReference type="SUPFAM" id="SSF53474">
    <property type="entry name" value="alpha/beta-Hydrolases"/>
    <property type="match status" value="1"/>
</dbReference>
<reference evidence="1 4" key="2">
    <citation type="submission" date="2016-01" db="EMBL/GenBank/DDBJ databases">
        <authorList>
            <person name="Varghese N."/>
        </authorList>
    </citation>
    <scope>NUCLEOTIDE SEQUENCE [LARGE SCALE GENOMIC DNA]</scope>
    <source>
        <strain evidence="1 4">HL-91</strain>
    </source>
</reference>
<dbReference type="RefSeq" id="WP_072246284.1">
    <property type="nucleotide sequence ID" value="NZ_FBYC01000004.1"/>
</dbReference>
<dbReference type="PANTHER" id="PTHR12277">
    <property type="entry name" value="ALPHA/BETA HYDROLASE DOMAIN-CONTAINING PROTEIN"/>
    <property type="match status" value="1"/>
</dbReference>
<sequence length="254" mass="26980">MSVLLKALLIGAALYACLVAVLASFQHALVFPRHMVGAAPPLPEHTERLTLPIGDAMLHGVRIPGRDPSRPTILGFPGNAWNAEAMALFLHQIAPSHDVVVYHYRGYAPSTGTPSAPALLSDALAIYDTLNGPVAAVGFSIGSGVAAHLAGARMLDRVILATPFDSLTKVAANSLPFLPVPWLFRHEMNAAEAMQNVAAPVTLVLATADEVIAPQRSDALVATLPQAQVIRLQAGHNDIYNHPDFVPALRRALR</sequence>
<protein>
    <submittedName>
        <fullName evidence="2">Putative hydrolase of the alpha/beta-hydrolase fold</fullName>
    </submittedName>
</protein>
<dbReference type="InterPro" id="IPR029058">
    <property type="entry name" value="AB_hydrolase_fold"/>
</dbReference>
<keyword evidence="2" id="KW-0378">Hydrolase</keyword>
<organism evidence="2 3">
    <name type="scientific">Roseibaca calidilacus</name>
    <dbReference type="NCBI Taxonomy" id="1666912"/>
    <lineage>
        <taxon>Bacteria</taxon>
        <taxon>Pseudomonadati</taxon>
        <taxon>Pseudomonadota</taxon>
        <taxon>Alphaproteobacteria</taxon>
        <taxon>Rhodobacterales</taxon>
        <taxon>Paracoccaceae</taxon>
        <taxon>Roseinatronobacter</taxon>
    </lineage>
</organism>
<dbReference type="EMBL" id="FBYC01000004">
    <property type="protein sequence ID" value="CUX81989.1"/>
    <property type="molecule type" value="Genomic_DNA"/>
</dbReference>
<dbReference type="Proteomes" id="UP000182045">
    <property type="component" value="Unassembled WGS sequence"/>
</dbReference>
<comment type="caution">
    <text evidence="2">The sequence shown here is derived from an EMBL/GenBank/DDBJ whole genome shotgun (WGS) entry which is preliminary data.</text>
</comment>
<proteinExistence type="predicted"/>
<dbReference type="EMBL" id="LJSG01000002">
    <property type="protein sequence ID" value="KPP95621.1"/>
    <property type="molecule type" value="Genomic_DNA"/>
</dbReference>
<dbReference type="PANTHER" id="PTHR12277:SF81">
    <property type="entry name" value="PROTEIN ABHD13"/>
    <property type="match status" value="1"/>
</dbReference>
<dbReference type="AlphaFoldDB" id="A0A0P7WWH2"/>
<evidence type="ECO:0000313" key="1">
    <source>
        <dbReference type="EMBL" id="CUX81989.1"/>
    </source>
</evidence>
<keyword evidence="4" id="KW-1185">Reference proteome</keyword>